<comment type="subcellular location">
    <subcellularLocation>
        <location evidence="1 11">Nucleus</location>
    </subcellularLocation>
</comment>
<keyword evidence="6" id="KW-0805">Transcription regulation</keyword>
<keyword evidence="4" id="KW-1017">Isopeptide bond</keyword>
<keyword evidence="7 11" id="KW-0238">DNA-binding</keyword>
<dbReference type="GO" id="GO:0001227">
    <property type="term" value="F:DNA-binding transcription repressor activity, RNA polymerase II-specific"/>
    <property type="evidence" value="ECO:0007669"/>
    <property type="project" value="Ensembl"/>
</dbReference>
<reference evidence="14" key="3">
    <citation type="submission" date="2025-09" db="UniProtKB">
        <authorList>
            <consortium name="Ensembl"/>
        </authorList>
    </citation>
    <scope>IDENTIFICATION</scope>
    <source>
        <strain evidence="14">Glennie</strain>
    </source>
</reference>
<gene>
    <name evidence="14" type="primary">ELK3</name>
</gene>
<dbReference type="PROSITE" id="PS00345">
    <property type="entry name" value="ETS_DOMAIN_1"/>
    <property type="match status" value="1"/>
</dbReference>
<evidence type="ECO:0000256" key="9">
    <source>
        <dbReference type="ARBA" id="ARBA00023163"/>
    </source>
</evidence>
<evidence type="ECO:0000256" key="3">
    <source>
        <dbReference type="ARBA" id="ARBA00022491"/>
    </source>
</evidence>
<keyword evidence="8" id="KW-0010">Activator</keyword>
<reference evidence="14 15" key="1">
    <citation type="journal article" date="2008" name="Nature">
        <title>Genome analysis of the platypus reveals unique signatures of evolution.</title>
        <authorList>
            <person name="Warren W.C."/>
            <person name="Hillier L.W."/>
            <person name="Marshall Graves J.A."/>
            <person name="Birney E."/>
            <person name="Ponting C.P."/>
            <person name="Grutzner F."/>
            <person name="Belov K."/>
            <person name="Miller W."/>
            <person name="Clarke L."/>
            <person name="Chinwalla A.T."/>
            <person name="Yang S.P."/>
            <person name="Heger A."/>
            <person name="Locke D.P."/>
            <person name="Miethke P."/>
            <person name="Waters P.D."/>
            <person name="Veyrunes F."/>
            <person name="Fulton L."/>
            <person name="Fulton B."/>
            <person name="Graves T."/>
            <person name="Wallis J."/>
            <person name="Puente X.S."/>
            <person name="Lopez-Otin C."/>
            <person name="Ordonez G.R."/>
            <person name="Eichler E.E."/>
            <person name="Chen L."/>
            <person name="Cheng Z."/>
            <person name="Deakin J.E."/>
            <person name="Alsop A."/>
            <person name="Thompson K."/>
            <person name="Kirby P."/>
            <person name="Papenfuss A.T."/>
            <person name="Wakefield M.J."/>
            <person name="Olender T."/>
            <person name="Lancet D."/>
            <person name="Huttley G.A."/>
            <person name="Smit A.F."/>
            <person name="Pask A."/>
            <person name="Temple-Smith P."/>
            <person name="Batzer M.A."/>
            <person name="Walker J.A."/>
            <person name="Konkel M.K."/>
            <person name="Harris R.S."/>
            <person name="Whittington C.M."/>
            <person name="Wong E.S."/>
            <person name="Gemmell N.J."/>
            <person name="Buschiazzo E."/>
            <person name="Vargas Jentzsch I.M."/>
            <person name="Merkel A."/>
            <person name="Schmitz J."/>
            <person name="Zemann A."/>
            <person name="Churakov G."/>
            <person name="Kriegs J.O."/>
            <person name="Brosius J."/>
            <person name="Murchison E.P."/>
            <person name="Sachidanandam R."/>
            <person name="Smith C."/>
            <person name="Hannon G.J."/>
            <person name="Tsend-Ayush E."/>
            <person name="McMillan D."/>
            <person name="Attenborough R."/>
            <person name="Rens W."/>
            <person name="Ferguson-Smith M."/>
            <person name="Lefevre C.M."/>
            <person name="Sharp J.A."/>
            <person name="Nicholas K.R."/>
            <person name="Ray D.A."/>
            <person name="Kube M."/>
            <person name="Reinhardt R."/>
            <person name="Pringle T.H."/>
            <person name="Taylor J."/>
            <person name="Jones R.C."/>
            <person name="Nixon B."/>
            <person name="Dacheux J.L."/>
            <person name="Niwa H."/>
            <person name="Sekita Y."/>
            <person name="Huang X."/>
            <person name="Stark A."/>
            <person name="Kheradpour P."/>
            <person name="Kellis M."/>
            <person name="Flicek P."/>
            <person name="Chen Y."/>
            <person name="Webber C."/>
            <person name="Hardison R."/>
            <person name="Nelson J."/>
            <person name="Hallsworth-Pepin K."/>
            <person name="Delehaunty K."/>
            <person name="Markovic C."/>
            <person name="Minx P."/>
            <person name="Feng Y."/>
            <person name="Kremitzki C."/>
            <person name="Mitreva M."/>
            <person name="Glasscock J."/>
            <person name="Wylie T."/>
            <person name="Wohldmann P."/>
            <person name="Thiru P."/>
            <person name="Nhan M.N."/>
            <person name="Pohl C.S."/>
            <person name="Smith S.M."/>
            <person name="Hou S."/>
            <person name="Nefedov M."/>
            <person name="de Jong P.J."/>
            <person name="Renfree M.B."/>
            <person name="Mardis E.R."/>
            <person name="Wilson R.K."/>
        </authorList>
    </citation>
    <scope>NUCLEOTIDE SEQUENCE [LARGE SCALE GENOMIC DNA]</scope>
    <source>
        <strain evidence="14 15">Glennie</strain>
    </source>
</reference>
<evidence type="ECO:0000256" key="12">
    <source>
        <dbReference type="SAM" id="MobiDB-lite"/>
    </source>
</evidence>
<feature type="region of interest" description="Disordered" evidence="12">
    <location>
        <begin position="279"/>
        <end position="302"/>
    </location>
</feature>
<dbReference type="InterPro" id="IPR036388">
    <property type="entry name" value="WH-like_DNA-bd_sf"/>
</dbReference>
<dbReference type="OMA" id="DSDCKMA"/>
<dbReference type="SUPFAM" id="SSF46785">
    <property type="entry name" value="Winged helix' DNA-binding domain"/>
    <property type="match status" value="1"/>
</dbReference>
<feature type="region of interest" description="Disordered" evidence="12">
    <location>
        <begin position="316"/>
        <end position="344"/>
    </location>
</feature>
<feature type="domain" description="ETS" evidence="13">
    <location>
        <begin position="51"/>
        <end position="131"/>
    </location>
</feature>
<dbReference type="GO" id="GO:0032422">
    <property type="term" value="F:purine-rich negative regulatory element binding"/>
    <property type="evidence" value="ECO:0007669"/>
    <property type="project" value="Ensembl"/>
</dbReference>
<dbReference type="InterPro" id="IPR036390">
    <property type="entry name" value="WH_DNA-bd_sf"/>
</dbReference>
<dbReference type="Ensembl" id="ENSOANT00000052058.1">
    <property type="protein sequence ID" value="ENSOANP00000051283.1"/>
    <property type="gene ID" value="ENSOANG00000006606.4"/>
</dbReference>
<dbReference type="PROSITE" id="PS00346">
    <property type="entry name" value="ETS_DOMAIN_2"/>
    <property type="match status" value="1"/>
</dbReference>
<dbReference type="PRINTS" id="PR00454">
    <property type="entry name" value="ETSDOMAIN"/>
</dbReference>
<dbReference type="GO" id="GO:0001228">
    <property type="term" value="F:DNA-binding transcription activator activity, RNA polymerase II-specific"/>
    <property type="evidence" value="ECO:0007669"/>
    <property type="project" value="Ensembl"/>
</dbReference>
<dbReference type="GeneTree" id="ENSGT00940000157129"/>
<feature type="compositionally biased region" description="Low complexity" evidence="12">
    <location>
        <begin position="279"/>
        <end position="299"/>
    </location>
</feature>
<evidence type="ECO:0000313" key="15">
    <source>
        <dbReference type="Proteomes" id="UP000002279"/>
    </source>
</evidence>
<dbReference type="PROSITE" id="PS50061">
    <property type="entry name" value="ETS_DOMAIN_3"/>
    <property type="match status" value="1"/>
</dbReference>
<protein>
    <submittedName>
        <fullName evidence="14">ETS transcription factor ELK3</fullName>
    </submittedName>
</protein>
<evidence type="ECO:0000256" key="8">
    <source>
        <dbReference type="ARBA" id="ARBA00023159"/>
    </source>
</evidence>
<dbReference type="FunCoup" id="A0A6I8PA74">
    <property type="interactions" value="1939"/>
</dbReference>
<dbReference type="SMART" id="SM00413">
    <property type="entry name" value="ETS"/>
    <property type="match status" value="1"/>
</dbReference>
<dbReference type="PANTHER" id="PTHR11849">
    <property type="entry name" value="ETS"/>
    <property type="match status" value="1"/>
</dbReference>
<dbReference type="GO" id="GO:0005739">
    <property type="term" value="C:mitochondrion"/>
    <property type="evidence" value="ECO:0007669"/>
    <property type="project" value="Ensembl"/>
</dbReference>
<evidence type="ECO:0000256" key="10">
    <source>
        <dbReference type="ARBA" id="ARBA00023242"/>
    </source>
</evidence>
<evidence type="ECO:0000256" key="11">
    <source>
        <dbReference type="RuleBase" id="RU004019"/>
    </source>
</evidence>
<dbReference type="AlphaFoldDB" id="A0A6I8PA74"/>
<dbReference type="InParanoid" id="A0A6I8PA74"/>
<dbReference type="GO" id="GO:0000978">
    <property type="term" value="F:RNA polymerase II cis-regulatory region sequence-specific DNA binding"/>
    <property type="evidence" value="ECO:0007669"/>
    <property type="project" value="Ensembl"/>
</dbReference>
<dbReference type="Gene3D" id="1.10.10.10">
    <property type="entry name" value="Winged helix-like DNA-binding domain superfamily/Winged helix DNA-binding domain"/>
    <property type="match status" value="1"/>
</dbReference>
<dbReference type="GO" id="GO:0005654">
    <property type="term" value="C:nucleoplasm"/>
    <property type="evidence" value="ECO:0007669"/>
    <property type="project" value="Ensembl"/>
</dbReference>
<keyword evidence="10 11" id="KW-0539">Nucleus</keyword>
<accession>A0A6I8PA74</accession>
<dbReference type="Pfam" id="PF00178">
    <property type="entry name" value="Ets"/>
    <property type="match status" value="1"/>
</dbReference>
<evidence type="ECO:0000256" key="1">
    <source>
        <dbReference type="ARBA" id="ARBA00004123"/>
    </source>
</evidence>
<dbReference type="Proteomes" id="UP000002279">
    <property type="component" value="Chromosome 14"/>
</dbReference>
<evidence type="ECO:0000256" key="7">
    <source>
        <dbReference type="ARBA" id="ARBA00023125"/>
    </source>
</evidence>
<dbReference type="GO" id="GO:0006357">
    <property type="term" value="P:regulation of transcription by RNA polymerase II"/>
    <property type="evidence" value="ECO:0000318"/>
    <property type="project" value="GO_Central"/>
</dbReference>
<reference evidence="14" key="2">
    <citation type="submission" date="2025-08" db="UniProtKB">
        <authorList>
            <consortium name="Ensembl"/>
        </authorList>
    </citation>
    <scope>IDENTIFICATION</scope>
    <source>
        <strain evidence="14">Glennie</strain>
    </source>
</reference>
<keyword evidence="5" id="KW-0832">Ubl conjugation</keyword>
<evidence type="ECO:0000256" key="2">
    <source>
        <dbReference type="ARBA" id="ARBA00005562"/>
    </source>
</evidence>
<dbReference type="PANTHER" id="PTHR11849:SF172">
    <property type="entry name" value="ETS DOMAIN-CONTAINING PROTEIN ELK-3"/>
    <property type="match status" value="1"/>
</dbReference>
<keyword evidence="3" id="KW-0678">Repressor</keyword>
<evidence type="ECO:0000256" key="5">
    <source>
        <dbReference type="ARBA" id="ARBA00022843"/>
    </source>
</evidence>
<evidence type="ECO:0000256" key="4">
    <source>
        <dbReference type="ARBA" id="ARBA00022499"/>
    </source>
</evidence>
<dbReference type="GO" id="GO:0001525">
    <property type="term" value="P:angiogenesis"/>
    <property type="evidence" value="ECO:0007669"/>
    <property type="project" value="Ensembl"/>
</dbReference>
<dbReference type="GO" id="GO:0042060">
    <property type="term" value="P:wound healing"/>
    <property type="evidence" value="ECO:0007669"/>
    <property type="project" value="Ensembl"/>
</dbReference>
<comment type="similarity">
    <text evidence="2 11">Belongs to the ETS family.</text>
</comment>
<dbReference type="GO" id="GO:0005634">
    <property type="term" value="C:nucleus"/>
    <property type="evidence" value="ECO:0000318"/>
    <property type="project" value="GO_Central"/>
</dbReference>
<dbReference type="Bgee" id="ENSOANG00000006606">
    <property type="expression patterns" value="Expressed in fibroblast and 8 other cell types or tissues"/>
</dbReference>
<keyword evidence="9" id="KW-0804">Transcription</keyword>
<proteinExistence type="inferred from homology"/>
<dbReference type="GO" id="GO:0030154">
    <property type="term" value="P:cell differentiation"/>
    <property type="evidence" value="ECO:0000318"/>
    <property type="project" value="GO_Central"/>
</dbReference>
<keyword evidence="15" id="KW-1185">Reference proteome</keyword>
<dbReference type="GO" id="GO:0000981">
    <property type="term" value="F:DNA-binding transcription factor activity, RNA polymerase II-specific"/>
    <property type="evidence" value="ECO:0000318"/>
    <property type="project" value="GO_Central"/>
</dbReference>
<dbReference type="InterPro" id="IPR046328">
    <property type="entry name" value="ETS_fam"/>
</dbReference>
<organism evidence="14 15">
    <name type="scientific">Ornithorhynchus anatinus</name>
    <name type="common">Duckbill platypus</name>
    <dbReference type="NCBI Taxonomy" id="9258"/>
    <lineage>
        <taxon>Eukaryota</taxon>
        <taxon>Metazoa</taxon>
        <taxon>Chordata</taxon>
        <taxon>Craniata</taxon>
        <taxon>Vertebrata</taxon>
        <taxon>Euteleostomi</taxon>
        <taxon>Mammalia</taxon>
        <taxon>Monotremata</taxon>
        <taxon>Ornithorhynchidae</taxon>
        <taxon>Ornithorhynchus</taxon>
    </lineage>
</organism>
<evidence type="ECO:0000256" key="6">
    <source>
        <dbReference type="ARBA" id="ARBA00023015"/>
    </source>
</evidence>
<name>A0A6I8PA74_ORNAN</name>
<sequence>MKQEANNSRLVLSPLFFPKLFLPSGFSHSPECRTGSDRMEEEMCVGMESAITLWQFLLQLLLDQKHEHLICWTSNDGEFKLLKAEEVAKLWGLRKNKTNMNYDKLSRALRYYYDKNIIKKVIGQKFVYKFVSFPEILKMDPHAVEISRESLLLQDSDCKVPPEGREQPKHSLSALKSASRNEYIHSGLYSSFTINSLQNQPDTFKPIKTEKLEEKSEGSTPVEEVRTVIRFVTNKTDKQAMRPLVSLPSTSEAAAASAFLASSVSAKISSLMLPNAASISSPSSSSSRSPSLSPNSPLPSEHRSLFLESSCHDSDSLEPLNLSSGSKTKSPSLPPKAKKPKGLEISAPPLVLSSTDIGSIALNSPALPSGSLTPAFFTAQTPNGLLLTPSPLLSSIHFWSSLSPVAPLSPARLQGPNTLFQVSFPSSDSPLLVIESYKMGTSKIVSHHLPLCVGLEIRVVHETLVPECEGHVIWWPFSFGDMTCLVAIKCHHSNSSS</sequence>
<evidence type="ECO:0000313" key="14">
    <source>
        <dbReference type="Ensembl" id="ENSOANP00000051283.1"/>
    </source>
</evidence>
<evidence type="ECO:0000259" key="13">
    <source>
        <dbReference type="PROSITE" id="PS50061"/>
    </source>
</evidence>
<dbReference type="InterPro" id="IPR000418">
    <property type="entry name" value="Ets_dom"/>
</dbReference>
<dbReference type="FunFam" id="1.10.10.10:FF:000113">
    <property type="entry name" value="ETS domain-containing protein Elk-3"/>
    <property type="match status" value="1"/>
</dbReference>